<dbReference type="BioCyc" id="CSTA292563:G1353-397-MONOMER"/>
<dbReference type="GO" id="GO:0009002">
    <property type="term" value="F:serine-type D-Ala-D-Ala carboxypeptidase activity"/>
    <property type="evidence" value="ECO:0007669"/>
    <property type="project" value="UniProtKB-EC"/>
</dbReference>
<gene>
    <name evidence="3" type="ordered locus">Cyast_0394</name>
</gene>
<keyword evidence="2 3" id="KW-0378">Hydrolase</keyword>
<dbReference type="eggNOG" id="COG2027">
    <property type="taxonomic scope" value="Bacteria"/>
</dbReference>
<dbReference type="PANTHER" id="PTHR30023:SF0">
    <property type="entry name" value="PENICILLIN-SENSITIVE CARBOXYPEPTIDASE A"/>
    <property type="match status" value="1"/>
</dbReference>
<evidence type="ECO:0000256" key="1">
    <source>
        <dbReference type="ARBA" id="ARBA00006096"/>
    </source>
</evidence>
<dbReference type="STRING" id="292563.Cyast_0394"/>
<organism evidence="3 4">
    <name type="scientific">Cyanobacterium stanieri (strain ATCC 29140 / PCC 7202)</name>
    <dbReference type="NCBI Taxonomy" id="292563"/>
    <lineage>
        <taxon>Bacteria</taxon>
        <taxon>Bacillati</taxon>
        <taxon>Cyanobacteriota</taxon>
        <taxon>Cyanophyceae</taxon>
        <taxon>Oscillatoriophycideae</taxon>
        <taxon>Chroococcales</taxon>
        <taxon>Geminocystaceae</taxon>
        <taxon>Cyanobacterium</taxon>
    </lineage>
</organism>
<keyword evidence="3" id="KW-0121">Carboxypeptidase</keyword>
<dbReference type="GO" id="GO:0000270">
    <property type="term" value="P:peptidoglycan metabolic process"/>
    <property type="evidence" value="ECO:0007669"/>
    <property type="project" value="TreeGrafter"/>
</dbReference>
<evidence type="ECO:0000256" key="2">
    <source>
        <dbReference type="ARBA" id="ARBA00022801"/>
    </source>
</evidence>
<dbReference type="SUPFAM" id="SSF56601">
    <property type="entry name" value="beta-lactamase/transpeptidase-like"/>
    <property type="match status" value="1"/>
</dbReference>
<protein>
    <submittedName>
        <fullName evidence="3">D-alanyl-D-alaninecarboxypeptidase/D-alanyl-D-al anine-endopeptidase</fullName>
        <ecNumber evidence="3">3.4.16.4</ecNumber>
    </submittedName>
</protein>
<dbReference type="InterPro" id="IPR000667">
    <property type="entry name" value="Peptidase_S13"/>
</dbReference>
<dbReference type="MEROPS" id="S13.002"/>
<accession>K9YHQ5</accession>
<dbReference type="PANTHER" id="PTHR30023">
    <property type="entry name" value="D-ALANYL-D-ALANINE CARBOXYPEPTIDASE"/>
    <property type="match status" value="1"/>
</dbReference>
<dbReference type="KEGG" id="csn:Cyast_0394"/>
<sequence length="479" mass="53643">MLKINLKIAFSFLFAITPFYGYEVKAQNPRICEQDLAREINAILDNPIHQRATWGVLVQHLNSDNILYQLNDEKYFIPASNAKVLTTASALLKFGADHQISTPIHYTGEMPNIDTLTIIGQGDPTITSEKLDEIAQSLRDRGITGINQLIIQDNAPFSDIINGTWENSDLPYYYAPPVGNIILNQNTVTMSFLGQRVNQPATIQWSDNMAGRQWRVINNVITTDNPDDNNIRLIPNWRESTLEVTGELGVNQESRQWWLSIPNPHQYFLDSLQVALRNQNISVSSTRIVNANIVDHLTSENQLMEIKSELFSEIVNTTNKDSNNLFAEILLRQLRSENVSQFEEQKAVLSTINVDPQAYNLRDGSGLSRQNLITPSAMVAVLQGISNTEHGKMFRQSLPMAGVDGTLRNRFQDSISQGNFVAKTGTLTGVTALSGYLEVENYPDLVVSIMVNKSMESGVTLRETTDQIVDTVARVRVCE</sequence>
<dbReference type="Pfam" id="PF02113">
    <property type="entry name" value="Peptidase_S13"/>
    <property type="match status" value="1"/>
</dbReference>
<dbReference type="Proteomes" id="UP000010483">
    <property type="component" value="Chromosome"/>
</dbReference>
<evidence type="ECO:0000313" key="3">
    <source>
        <dbReference type="EMBL" id="AFZ46374.1"/>
    </source>
</evidence>
<dbReference type="PATRIC" id="fig|292563.3.peg.411"/>
<dbReference type="GO" id="GO:0006508">
    <property type="term" value="P:proteolysis"/>
    <property type="evidence" value="ECO:0007669"/>
    <property type="project" value="InterPro"/>
</dbReference>
<dbReference type="EMBL" id="CP003940">
    <property type="protein sequence ID" value="AFZ46374.1"/>
    <property type="molecule type" value="Genomic_DNA"/>
</dbReference>
<dbReference type="NCBIfam" id="TIGR00666">
    <property type="entry name" value="PBP4"/>
    <property type="match status" value="1"/>
</dbReference>
<dbReference type="EC" id="3.4.16.4" evidence="3"/>
<keyword evidence="4" id="KW-1185">Reference proteome</keyword>
<name>K9YHQ5_CYASC</name>
<proteinExistence type="inferred from homology"/>
<dbReference type="Gene3D" id="3.40.710.10">
    <property type="entry name" value="DD-peptidase/beta-lactamase superfamily"/>
    <property type="match status" value="2"/>
</dbReference>
<comment type="similarity">
    <text evidence="1">Belongs to the peptidase S13 family.</text>
</comment>
<reference evidence="4" key="1">
    <citation type="journal article" date="2013" name="Proc. Natl. Acad. Sci. U.S.A.">
        <title>Improving the coverage of the cyanobacterial phylum using diversity-driven genome sequencing.</title>
        <authorList>
            <person name="Shih P.M."/>
            <person name="Wu D."/>
            <person name="Latifi A."/>
            <person name="Axen S.D."/>
            <person name="Fewer D.P."/>
            <person name="Talla E."/>
            <person name="Calteau A."/>
            <person name="Cai F."/>
            <person name="Tandeau de Marsac N."/>
            <person name="Rippka R."/>
            <person name="Herdman M."/>
            <person name="Sivonen K."/>
            <person name="Coursin T."/>
            <person name="Laurent T."/>
            <person name="Goodwin L."/>
            <person name="Nolan M."/>
            <person name="Davenport K.W."/>
            <person name="Han C.S."/>
            <person name="Rubin E.M."/>
            <person name="Eisen J.A."/>
            <person name="Woyke T."/>
            <person name="Gugger M."/>
            <person name="Kerfeld C.A."/>
        </authorList>
    </citation>
    <scope>NUCLEOTIDE SEQUENCE [LARGE SCALE GENOMIC DNA]</scope>
    <source>
        <strain evidence="4">ATCC 29140 / PCC 7202</strain>
    </source>
</reference>
<evidence type="ECO:0000313" key="4">
    <source>
        <dbReference type="Proteomes" id="UP000010483"/>
    </source>
</evidence>
<dbReference type="PRINTS" id="PR00922">
    <property type="entry name" value="DADACBPTASE3"/>
</dbReference>
<dbReference type="AlphaFoldDB" id="K9YHQ5"/>
<dbReference type="HOGENOM" id="CLU_017692_1_2_3"/>
<keyword evidence="3" id="KW-0645">Protease</keyword>
<dbReference type="InterPro" id="IPR012338">
    <property type="entry name" value="Beta-lactam/transpept-like"/>
</dbReference>